<proteinExistence type="predicted"/>
<evidence type="ECO:0000313" key="2">
    <source>
        <dbReference type="Proteomes" id="UP001374535"/>
    </source>
</evidence>
<accession>A0AAQ3MP69</accession>
<reference evidence="1 2" key="1">
    <citation type="journal article" date="2023" name="Life. Sci Alliance">
        <title>Evolutionary insights into 3D genome organization and epigenetic landscape of Vigna mungo.</title>
        <authorList>
            <person name="Junaid A."/>
            <person name="Singh B."/>
            <person name="Bhatia S."/>
        </authorList>
    </citation>
    <scope>NUCLEOTIDE SEQUENCE [LARGE SCALE GENOMIC DNA]</scope>
    <source>
        <strain evidence="1">Urdbean</strain>
    </source>
</reference>
<keyword evidence="2" id="KW-1185">Reference proteome</keyword>
<organism evidence="1 2">
    <name type="scientific">Vigna mungo</name>
    <name type="common">Black gram</name>
    <name type="synonym">Phaseolus mungo</name>
    <dbReference type="NCBI Taxonomy" id="3915"/>
    <lineage>
        <taxon>Eukaryota</taxon>
        <taxon>Viridiplantae</taxon>
        <taxon>Streptophyta</taxon>
        <taxon>Embryophyta</taxon>
        <taxon>Tracheophyta</taxon>
        <taxon>Spermatophyta</taxon>
        <taxon>Magnoliopsida</taxon>
        <taxon>eudicotyledons</taxon>
        <taxon>Gunneridae</taxon>
        <taxon>Pentapetalae</taxon>
        <taxon>rosids</taxon>
        <taxon>fabids</taxon>
        <taxon>Fabales</taxon>
        <taxon>Fabaceae</taxon>
        <taxon>Papilionoideae</taxon>
        <taxon>50 kb inversion clade</taxon>
        <taxon>NPAAA clade</taxon>
        <taxon>indigoferoid/millettioid clade</taxon>
        <taxon>Phaseoleae</taxon>
        <taxon>Vigna</taxon>
    </lineage>
</organism>
<dbReference type="EMBL" id="CP144691">
    <property type="protein sequence ID" value="WVY94505.1"/>
    <property type="molecule type" value="Genomic_DNA"/>
</dbReference>
<gene>
    <name evidence="1" type="ORF">V8G54_033593</name>
</gene>
<sequence>MGAVCSADMVERNVELGGKSFVFSGMLIKENSFVNCGDAILDSRSDNAKMMAHDKEGVALSRWLEDEQSRNLGFLVRRDLGISMFQVLRVARKCFLIKDEQML</sequence>
<dbReference type="Proteomes" id="UP001374535">
    <property type="component" value="Chromosome 10"/>
</dbReference>
<evidence type="ECO:0000313" key="1">
    <source>
        <dbReference type="EMBL" id="WVY94505.1"/>
    </source>
</evidence>
<name>A0AAQ3MP69_VIGMU</name>
<dbReference type="AlphaFoldDB" id="A0AAQ3MP69"/>
<protein>
    <submittedName>
        <fullName evidence="1">Uncharacterized protein</fullName>
    </submittedName>
</protein>